<evidence type="ECO:0000259" key="4">
    <source>
        <dbReference type="PROSITE" id="PS50043"/>
    </source>
</evidence>
<gene>
    <name evidence="6" type="ORF">Krac_6230</name>
</gene>
<evidence type="ECO:0000259" key="5">
    <source>
        <dbReference type="PROSITE" id="PS50110"/>
    </source>
</evidence>
<dbReference type="PRINTS" id="PR00038">
    <property type="entry name" value="HTHLUXR"/>
</dbReference>
<dbReference type="SMART" id="SM00421">
    <property type="entry name" value="HTH_LUXR"/>
    <property type="match status" value="1"/>
</dbReference>
<dbReference type="SMART" id="SM00448">
    <property type="entry name" value="REC"/>
    <property type="match status" value="1"/>
</dbReference>
<dbReference type="Pfam" id="PF00072">
    <property type="entry name" value="Response_reg"/>
    <property type="match status" value="1"/>
</dbReference>
<dbReference type="PROSITE" id="PS50043">
    <property type="entry name" value="HTH_LUXR_2"/>
    <property type="match status" value="1"/>
</dbReference>
<dbReference type="InterPro" id="IPR000792">
    <property type="entry name" value="Tscrpt_reg_LuxR_C"/>
</dbReference>
<dbReference type="AlphaFoldDB" id="D6TYK2"/>
<dbReference type="GO" id="GO:0000160">
    <property type="term" value="P:phosphorelay signal transduction system"/>
    <property type="evidence" value="ECO:0007669"/>
    <property type="project" value="InterPro"/>
</dbReference>
<dbReference type="GO" id="GO:0006355">
    <property type="term" value="P:regulation of DNA-templated transcription"/>
    <property type="evidence" value="ECO:0007669"/>
    <property type="project" value="InterPro"/>
</dbReference>
<evidence type="ECO:0000313" key="6">
    <source>
        <dbReference type="EMBL" id="EFH85077.1"/>
    </source>
</evidence>
<evidence type="ECO:0000256" key="2">
    <source>
        <dbReference type="ARBA" id="ARBA00023125"/>
    </source>
</evidence>
<dbReference type="PANTHER" id="PTHR43214">
    <property type="entry name" value="TWO-COMPONENT RESPONSE REGULATOR"/>
    <property type="match status" value="1"/>
</dbReference>
<evidence type="ECO:0000313" key="7">
    <source>
        <dbReference type="Proteomes" id="UP000004508"/>
    </source>
</evidence>
<comment type="caution">
    <text evidence="6">The sequence shown here is derived from an EMBL/GenBank/DDBJ whole genome shotgun (WGS) entry which is preliminary data.</text>
</comment>
<dbReference type="Gene3D" id="3.40.50.2300">
    <property type="match status" value="1"/>
</dbReference>
<sequence>MTEKIRVVIADDHPVVRTGLRMMLGMEERIELVGEAVDGVAAIHLVSELVPDVVVMDVRMPAMDGLEAIEQIRAQFPHIAIIVLTTYDEDELMLRSLQAGARGYLLKESDVEVVLQAIERAARGEMLVQPETIRRVLDYAARRSASALLPAGSIHEVQLTEREQEVLSALAAGERNKEIGARLGITRRTVESYLNSLYAKLNVDSRAAAVMVAIERGLLPRRREET</sequence>
<dbReference type="GO" id="GO:0003677">
    <property type="term" value="F:DNA binding"/>
    <property type="evidence" value="ECO:0007669"/>
    <property type="project" value="UniProtKB-KW"/>
</dbReference>
<dbReference type="EMBL" id="ADVG01000003">
    <property type="protein sequence ID" value="EFH85077.1"/>
    <property type="molecule type" value="Genomic_DNA"/>
</dbReference>
<keyword evidence="7" id="KW-1185">Reference proteome</keyword>
<organism evidence="6 7">
    <name type="scientific">Ktedonobacter racemifer DSM 44963</name>
    <dbReference type="NCBI Taxonomy" id="485913"/>
    <lineage>
        <taxon>Bacteria</taxon>
        <taxon>Bacillati</taxon>
        <taxon>Chloroflexota</taxon>
        <taxon>Ktedonobacteria</taxon>
        <taxon>Ktedonobacterales</taxon>
        <taxon>Ktedonobacteraceae</taxon>
        <taxon>Ktedonobacter</taxon>
    </lineage>
</organism>
<dbReference type="CDD" id="cd17535">
    <property type="entry name" value="REC_NarL-like"/>
    <property type="match status" value="1"/>
</dbReference>
<dbReference type="SUPFAM" id="SSF52172">
    <property type="entry name" value="CheY-like"/>
    <property type="match status" value="1"/>
</dbReference>
<dbReference type="PROSITE" id="PS50110">
    <property type="entry name" value="RESPONSE_REGULATORY"/>
    <property type="match status" value="1"/>
</dbReference>
<feature type="domain" description="HTH luxR-type" evidence="4">
    <location>
        <begin position="152"/>
        <end position="217"/>
    </location>
</feature>
<name>D6TYK2_KTERA</name>
<evidence type="ECO:0000256" key="1">
    <source>
        <dbReference type="ARBA" id="ARBA00022553"/>
    </source>
</evidence>
<keyword evidence="2" id="KW-0238">DNA-binding</keyword>
<accession>D6TYK2</accession>
<dbReference type="Proteomes" id="UP000004508">
    <property type="component" value="Unassembled WGS sequence"/>
</dbReference>
<keyword evidence="1 3" id="KW-0597">Phosphoprotein</keyword>
<dbReference type="FunCoup" id="D6TYK2">
    <property type="interactions" value="166"/>
</dbReference>
<dbReference type="InterPro" id="IPR058245">
    <property type="entry name" value="NreC/VraR/RcsB-like_REC"/>
</dbReference>
<dbReference type="eggNOG" id="COG2197">
    <property type="taxonomic scope" value="Bacteria"/>
</dbReference>
<reference evidence="6 7" key="1">
    <citation type="journal article" date="2011" name="Stand. Genomic Sci.">
        <title>Non-contiguous finished genome sequence and contextual data of the filamentous soil bacterium Ktedonobacter racemifer type strain (SOSP1-21).</title>
        <authorList>
            <person name="Chang Y.J."/>
            <person name="Land M."/>
            <person name="Hauser L."/>
            <person name="Chertkov O."/>
            <person name="Del Rio T.G."/>
            <person name="Nolan M."/>
            <person name="Copeland A."/>
            <person name="Tice H."/>
            <person name="Cheng J.F."/>
            <person name="Lucas S."/>
            <person name="Han C."/>
            <person name="Goodwin L."/>
            <person name="Pitluck S."/>
            <person name="Ivanova N."/>
            <person name="Ovchinikova G."/>
            <person name="Pati A."/>
            <person name="Chen A."/>
            <person name="Palaniappan K."/>
            <person name="Mavromatis K."/>
            <person name="Liolios K."/>
            <person name="Brettin T."/>
            <person name="Fiebig A."/>
            <person name="Rohde M."/>
            <person name="Abt B."/>
            <person name="Goker M."/>
            <person name="Detter J.C."/>
            <person name="Woyke T."/>
            <person name="Bristow J."/>
            <person name="Eisen J.A."/>
            <person name="Markowitz V."/>
            <person name="Hugenholtz P."/>
            <person name="Kyrpides N.C."/>
            <person name="Klenk H.P."/>
            <person name="Lapidus A."/>
        </authorList>
    </citation>
    <scope>NUCLEOTIDE SEQUENCE [LARGE SCALE GENOMIC DNA]</scope>
    <source>
        <strain evidence="7">DSM 44963</strain>
    </source>
</reference>
<dbReference type="RefSeq" id="WP_007917076.1">
    <property type="nucleotide sequence ID" value="NZ_ADVG01000003.1"/>
</dbReference>
<feature type="domain" description="Response regulatory" evidence="5">
    <location>
        <begin position="6"/>
        <end position="122"/>
    </location>
</feature>
<dbReference type="InParanoid" id="D6TYK2"/>
<protein>
    <submittedName>
        <fullName evidence="6">Two component transcriptional regulator, LuxR family</fullName>
    </submittedName>
</protein>
<dbReference type="OrthoDB" id="9780153at2"/>
<dbReference type="CDD" id="cd06170">
    <property type="entry name" value="LuxR_C_like"/>
    <property type="match status" value="1"/>
</dbReference>
<dbReference type="SUPFAM" id="SSF46894">
    <property type="entry name" value="C-terminal effector domain of the bipartite response regulators"/>
    <property type="match status" value="1"/>
</dbReference>
<dbReference type="InterPro" id="IPR011006">
    <property type="entry name" value="CheY-like_superfamily"/>
</dbReference>
<evidence type="ECO:0000256" key="3">
    <source>
        <dbReference type="PROSITE-ProRule" id="PRU00169"/>
    </source>
</evidence>
<dbReference type="PROSITE" id="PS00622">
    <property type="entry name" value="HTH_LUXR_1"/>
    <property type="match status" value="1"/>
</dbReference>
<dbReference type="Pfam" id="PF00196">
    <property type="entry name" value="GerE"/>
    <property type="match status" value="1"/>
</dbReference>
<dbReference type="InterPro" id="IPR016032">
    <property type="entry name" value="Sig_transdc_resp-reg_C-effctor"/>
</dbReference>
<proteinExistence type="predicted"/>
<feature type="modified residue" description="4-aspartylphosphate" evidence="3">
    <location>
        <position position="57"/>
    </location>
</feature>
<dbReference type="STRING" id="485913.Krac_6230"/>
<dbReference type="InterPro" id="IPR001789">
    <property type="entry name" value="Sig_transdc_resp-reg_receiver"/>
</dbReference>
<dbReference type="InterPro" id="IPR039420">
    <property type="entry name" value="WalR-like"/>
</dbReference>